<organism evidence="9 10">
    <name type="scientific">Thomasclavelia ramosa</name>
    <dbReference type="NCBI Taxonomy" id="1547"/>
    <lineage>
        <taxon>Bacteria</taxon>
        <taxon>Bacillati</taxon>
        <taxon>Bacillota</taxon>
        <taxon>Erysipelotrichia</taxon>
        <taxon>Erysipelotrichales</taxon>
        <taxon>Coprobacillaceae</taxon>
        <taxon>Thomasclavelia</taxon>
    </lineage>
</organism>
<evidence type="ECO:0000256" key="2">
    <source>
        <dbReference type="ARBA" id="ARBA00022723"/>
    </source>
</evidence>
<evidence type="ECO:0000313" key="9">
    <source>
        <dbReference type="EMBL" id="RGD86086.1"/>
    </source>
</evidence>
<accession>A0A3E3EE46</accession>
<gene>
    <name evidence="9" type="ORF">DXB93_06725</name>
    <name evidence="8" type="ORF">PM738_07130</name>
</gene>
<keyword evidence="5 6" id="KW-0411">Iron-sulfur</keyword>
<dbReference type="EMBL" id="QUSL01000008">
    <property type="protein sequence ID" value="RGD86086.1"/>
    <property type="molecule type" value="Genomic_DNA"/>
</dbReference>
<dbReference type="PANTHER" id="PTHR36923">
    <property type="entry name" value="FERREDOXIN"/>
    <property type="match status" value="1"/>
</dbReference>
<feature type="domain" description="4Fe-4S ferredoxin-type" evidence="7">
    <location>
        <begin position="2"/>
        <end position="29"/>
    </location>
</feature>
<comment type="caution">
    <text evidence="9">The sequence shown here is derived from an EMBL/GenBank/DDBJ whole genome shotgun (WGS) entry which is preliminary data.</text>
</comment>
<protein>
    <recommendedName>
        <fullName evidence="6">Ferredoxin</fullName>
    </recommendedName>
</protein>
<dbReference type="EMBL" id="JAQLKE010000009">
    <property type="protein sequence ID" value="MDB7083567.1"/>
    <property type="molecule type" value="Genomic_DNA"/>
</dbReference>
<dbReference type="RefSeq" id="WP_003534547.1">
    <property type="nucleotide sequence ID" value="NZ_AP031443.1"/>
</dbReference>
<dbReference type="Gene3D" id="3.30.70.20">
    <property type="match status" value="1"/>
</dbReference>
<reference evidence="8" key="2">
    <citation type="submission" date="2023-01" db="EMBL/GenBank/DDBJ databases">
        <title>Human gut microbiome strain richness.</title>
        <authorList>
            <person name="Chen-Liaw A."/>
        </authorList>
    </citation>
    <scope>NUCLEOTIDE SEQUENCE</scope>
    <source>
        <strain evidence="8">1001217st2_G6_1001217B_191108</strain>
    </source>
</reference>
<dbReference type="Pfam" id="PF13370">
    <property type="entry name" value="Fer4_13"/>
    <property type="match status" value="1"/>
</dbReference>
<evidence type="ECO:0000313" key="8">
    <source>
        <dbReference type="EMBL" id="MDB7083567.1"/>
    </source>
</evidence>
<keyword evidence="2 6" id="KW-0479">Metal-binding</keyword>
<dbReference type="GeneID" id="64196426"/>
<dbReference type="Proteomes" id="UP001211987">
    <property type="component" value="Unassembled WGS sequence"/>
</dbReference>
<dbReference type="InterPro" id="IPR017896">
    <property type="entry name" value="4Fe4S_Fe-S-bd"/>
</dbReference>
<dbReference type="GO" id="GO:0051536">
    <property type="term" value="F:iron-sulfur cluster binding"/>
    <property type="evidence" value="ECO:0007669"/>
    <property type="project" value="UniProtKB-KW"/>
</dbReference>
<evidence type="ECO:0000256" key="6">
    <source>
        <dbReference type="RuleBase" id="RU368020"/>
    </source>
</evidence>
<keyword evidence="1 6" id="KW-0813">Transport</keyword>
<dbReference type="InterPro" id="IPR001080">
    <property type="entry name" value="3Fe4S_ferredoxin"/>
</dbReference>
<dbReference type="GO" id="GO:0005506">
    <property type="term" value="F:iron ion binding"/>
    <property type="evidence" value="ECO:0007669"/>
    <property type="project" value="UniProtKB-UniRule"/>
</dbReference>
<proteinExistence type="predicted"/>
<keyword evidence="4 6" id="KW-0408">Iron</keyword>
<keyword evidence="3 6" id="KW-0249">Electron transport</keyword>
<comment type="function">
    <text evidence="6">Ferredoxins are iron-sulfur proteins that transfer electrons in a wide variety of metabolic reactions.</text>
</comment>
<dbReference type="InterPro" id="IPR051269">
    <property type="entry name" value="Fe-S_cluster_ET"/>
</dbReference>
<dbReference type="Proteomes" id="UP000261032">
    <property type="component" value="Unassembled WGS sequence"/>
</dbReference>
<dbReference type="AlphaFoldDB" id="A0A3E3EE46"/>
<evidence type="ECO:0000256" key="5">
    <source>
        <dbReference type="ARBA" id="ARBA00023014"/>
    </source>
</evidence>
<sequence>MAKITVNESCIGCGACTGVAPDVFEMNDEGLASVVGDDVASAKEAAESCPVEAIEVED</sequence>
<reference evidence="9 10" key="1">
    <citation type="submission" date="2018-08" db="EMBL/GenBank/DDBJ databases">
        <title>A genome reference for cultivated species of the human gut microbiota.</title>
        <authorList>
            <person name="Zou Y."/>
            <person name="Xue W."/>
            <person name="Luo G."/>
        </authorList>
    </citation>
    <scope>NUCLEOTIDE SEQUENCE [LARGE SCALE GENOMIC DNA]</scope>
    <source>
        <strain evidence="9 10">OM06-4</strain>
    </source>
</reference>
<dbReference type="PRINTS" id="PR00352">
    <property type="entry name" value="3FE4SFRDOXIN"/>
</dbReference>
<evidence type="ECO:0000259" key="7">
    <source>
        <dbReference type="PROSITE" id="PS51379"/>
    </source>
</evidence>
<evidence type="ECO:0000256" key="3">
    <source>
        <dbReference type="ARBA" id="ARBA00022982"/>
    </source>
</evidence>
<dbReference type="PANTHER" id="PTHR36923:SF3">
    <property type="entry name" value="FERREDOXIN"/>
    <property type="match status" value="1"/>
</dbReference>
<evidence type="ECO:0000256" key="1">
    <source>
        <dbReference type="ARBA" id="ARBA00022448"/>
    </source>
</evidence>
<evidence type="ECO:0000256" key="4">
    <source>
        <dbReference type="ARBA" id="ARBA00023004"/>
    </source>
</evidence>
<dbReference type="GO" id="GO:0009055">
    <property type="term" value="F:electron transfer activity"/>
    <property type="evidence" value="ECO:0007669"/>
    <property type="project" value="UniProtKB-UniRule"/>
</dbReference>
<evidence type="ECO:0000313" key="10">
    <source>
        <dbReference type="Proteomes" id="UP000261032"/>
    </source>
</evidence>
<name>A0A3E3EE46_9FIRM</name>
<dbReference type="SUPFAM" id="SSF54862">
    <property type="entry name" value="4Fe-4S ferredoxins"/>
    <property type="match status" value="1"/>
</dbReference>
<dbReference type="PROSITE" id="PS51379">
    <property type="entry name" value="4FE4S_FER_2"/>
    <property type="match status" value="1"/>
</dbReference>